<dbReference type="Pfam" id="PF00496">
    <property type="entry name" value="SBP_bac_5"/>
    <property type="match status" value="1"/>
</dbReference>
<protein>
    <recommendedName>
        <fullName evidence="6">Solute-binding protein family 5 domain-containing protein</fullName>
    </recommendedName>
</protein>
<organism evidence="7">
    <name type="scientific">marine metagenome</name>
    <dbReference type="NCBI Taxonomy" id="408172"/>
    <lineage>
        <taxon>unclassified sequences</taxon>
        <taxon>metagenomes</taxon>
        <taxon>ecological metagenomes</taxon>
    </lineage>
</organism>
<comment type="similarity">
    <text evidence="2">Belongs to the bacterial solute-binding protein 5 family.</text>
</comment>
<keyword evidence="5" id="KW-1133">Transmembrane helix</keyword>
<dbReference type="AlphaFoldDB" id="A0A381N6V7"/>
<dbReference type="GO" id="GO:0042597">
    <property type="term" value="C:periplasmic space"/>
    <property type="evidence" value="ECO:0007669"/>
    <property type="project" value="UniProtKB-ARBA"/>
</dbReference>
<evidence type="ECO:0000256" key="4">
    <source>
        <dbReference type="ARBA" id="ARBA00022729"/>
    </source>
</evidence>
<keyword evidence="4" id="KW-0732">Signal</keyword>
<dbReference type="GO" id="GO:0030313">
    <property type="term" value="C:cell envelope"/>
    <property type="evidence" value="ECO:0007669"/>
    <property type="project" value="UniProtKB-SubCell"/>
</dbReference>
<dbReference type="EMBL" id="UINC01000159">
    <property type="protein sequence ID" value="SUZ50227.1"/>
    <property type="molecule type" value="Genomic_DNA"/>
</dbReference>
<evidence type="ECO:0000256" key="5">
    <source>
        <dbReference type="SAM" id="Phobius"/>
    </source>
</evidence>
<evidence type="ECO:0000256" key="1">
    <source>
        <dbReference type="ARBA" id="ARBA00004196"/>
    </source>
</evidence>
<dbReference type="Gene3D" id="3.40.190.10">
    <property type="entry name" value="Periplasmic binding protein-like II"/>
    <property type="match status" value="1"/>
</dbReference>
<evidence type="ECO:0000313" key="7">
    <source>
        <dbReference type="EMBL" id="SUZ50227.1"/>
    </source>
</evidence>
<evidence type="ECO:0000256" key="2">
    <source>
        <dbReference type="ARBA" id="ARBA00005695"/>
    </source>
</evidence>
<keyword evidence="5" id="KW-0812">Transmembrane</keyword>
<dbReference type="SUPFAM" id="SSF53850">
    <property type="entry name" value="Periplasmic binding protein-like II"/>
    <property type="match status" value="1"/>
</dbReference>
<dbReference type="InterPro" id="IPR030678">
    <property type="entry name" value="Peptide/Ni-bd"/>
</dbReference>
<dbReference type="PANTHER" id="PTHR30290">
    <property type="entry name" value="PERIPLASMIC BINDING COMPONENT OF ABC TRANSPORTER"/>
    <property type="match status" value="1"/>
</dbReference>
<keyword evidence="3" id="KW-0813">Transport</keyword>
<feature type="transmembrane region" description="Helical" evidence="5">
    <location>
        <begin position="20"/>
        <end position="39"/>
    </location>
</feature>
<sequence>MNREPRTSQGNLRRTAGRQLIYLGLASLIGFGALMWSLASLSEGASGSALDAIAGSVTLALSEEPPQLDSSRATDTVSSQILGHVMEGLLRYDEFSQIVPGVAERWEIGATKATFWLRDDAFWSDGSRITAHDFVFAWQTALDPQTASEYAFILYPIKNAEAINNGQLDTAALGATALNDKTLLVRLERPVAYFNSLLVFPTYFPIKQSFYEKRQGRYGADASELLYNGPFVIEKWVHGSQLRMVRNPHYWDRNRIRLNIIDYAYITSDVNATLNLFKDRKIAIAGLNSENLDDALQRRWKLERFNEGCVGYISFNHRSSRLTRNRHLRKAMQLAMDTSELVYKVVAMPGNLPGVSFFPVWLQGVESPFRQEFPAPETQVDITQARIYLAQAKKELGLDQWRPLTFLTGDRATTNKISEYLQQEFKEKLGLDIAIDRQIFKQRLAKMSSGDFDMVLAGWCPDYADPLTFGDLFASWNKNNRGEYKNPELDQWVRIAQNSLEPHTRMNAFSEIQKIIHLEAVILPTYETGSVYVRDPRLKGVVKRAVGMDSDYSNAYIDG</sequence>
<evidence type="ECO:0000259" key="6">
    <source>
        <dbReference type="Pfam" id="PF00496"/>
    </source>
</evidence>
<name>A0A381N6V7_9ZZZZ</name>
<dbReference type="PANTHER" id="PTHR30290:SF10">
    <property type="entry name" value="PERIPLASMIC OLIGOPEPTIDE-BINDING PROTEIN-RELATED"/>
    <property type="match status" value="1"/>
</dbReference>
<dbReference type="GO" id="GO:0043190">
    <property type="term" value="C:ATP-binding cassette (ABC) transporter complex"/>
    <property type="evidence" value="ECO:0007669"/>
    <property type="project" value="InterPro"/>
</dbReference>
<dbReference type="Gene3D" id="3.10.105.10">
    <property type="entry name" value="Dipeptide-binding Protein, Domain 3"/>
    <property type="match status" value="1"/>
</dbReference>
<reference evidence="7" key="1">
    <citation type="submission" date="2018-05" db="EMBL/GenBank/DDBJ databases">
        <authorList>
            <person name="Lanie J.A."/>
            <person name="Ng W.-L."/>
            <person name="Kazmierczak K.M."/>
            <person name="Andrzejewski T.M."/>
            <person name="Davidsen T.M."/>
            <person name="Wayne K.J."/>
            <person name="Tettelin H."/>
            <person name="Glass J.I."/>
            <person name="Rusch D."/>
            <person name="Podicherti R."/>
            <person name="Tsui H.-C.T."/>
            <person name="Winkler M.E."/>
        </authorList>
    </citation>
    <scope>NUCLEOTIDE SEQUENCE</scope>
</reference>
<dbReference type="InterPro" id="IPR000914">
    <property type="entry name" value="SBP_5_dom"/>
</dbReference>
<dbReference type="InterPro" id="IPR039424">
    <property type="entry name" value="SBP_5"/>
</dbReference>
<feature type="domain" description="Solute-binding protein family 5" evidence="6">
    <location>
        <begin position="97"/>
        <end position="479"/>
    </location>
</feature>
<evidence type="ECO:0000256" key="3">
    <source>
        <dbReference type="ARBA" id="ARBA00022448"/>
    </source>
</evidence>
<comment type="subcellular location">
    <subcellularLocation>
        <location evidence="1">Cell envelope</location>
    </subcellularLocation>
</comment>
<accession>A0A381N6V7</accession>
<dbReference type="CDD" id="cd08504">
    <property type="entry name" value="PBP2_OppA"/>
    <property type="match status" value="1"/>
</dbReference>
<keyword evidence="5" id="KW-0472">Membrane</keyword>
<dbReference type="PIRSF" id="PIRSF002741">
    <property type="entry name" value="MppA"/>
    <property type="match status" value="1"/>
</dbReference>
<gene>
    <name evidence="7" type="ORF">METZ01_LOCUS3081</name>
</gene>
<dbReference type="GO" id="GO:1904680">
    <property type="term" value="F:peptide transmembrane transporter activity"/>
    <property type="evidence" value="ECO:0007669"/>
    <property type="project" value="TreeGrafter"/>
</dbReference>
<dbReference type="FunFam" id="3.90.76.10:FF:000001">
    <property type="entry name" value="Oligopeptide ABC transporter substrate-binding protein"/>
    <property type="match status" value="1"/>
</dbReference>
<proteinExistence type="inferred from homology"/>
<dbReference type="GO" id="GO:0015833">
    <property type="term" value="P:peptide transport"/>
    <property type="evidence" value="ECO:0007669"/>
    <property type="project" value="TreeGrafter"/>
</dbReference>
<dbReference type="Gene3D" id="3.90.76.10">
    <property type="entry name" value="Dipeptide-binding Protein, Domain 1"/>
    <property type="match status" value="1"/>
</dbReference>